<feature type="compositionally biased region" description="Polar residues" evidence="2">
    <location>
        <begin position="19"/>
        <end position="28"/>
    </location>
</feature>
<protein>
    <recommendedName>
        <fullName evidence="7">R3H domain-containing protein</fullName>
    </recommendedName>
</protein>
<feature type="compositionally biased region" description="Polar residues" evidence="2">
    <location>
        <begin position="744"/>
        <end position="764"/>
    </location>
</feature>
<dbReference type="SUPFAM" id="SSF82708">
    <property type="entry name" value="R3H domain"/>
    <property type="match status" value="1"/>
</dbReference>
<dbReference type="InterPro" id="IPR051937">
    <property type="entry name" value="R3H_domain_containing"/>
</dbReference>
<feature type="region of interest" description="Disordered" evidence="2">
    <location>
        <begin position="344"/>
        <end position="505"/>
    </location>
</feature>
<organism evidence="5 6">
    <name type="scientific">Cephalotrichum gorgonifer</name>
    <dbReference type="NCBI Taxonomy" id="2041049"/>
    <lineage>
        <taxon>Eukaryota</taxon>
        <taxon>Fungi</taxon>
        <taxon>Dikarya</taxon>
        <taxon>Ascomycota</taxon>
        <taxon>Pezizomycotina</taxon>
        <taxon>Sordariomycetes</taxon>
        <taxon>Hypocreomycetidae</taxon>
        <taxon>Microascales</taxon>
        <taxon>Microascaceae</taxon>
        <taxon>Cephalotrichum</taxon>
    </lineage>
</organism>
<feature type="domain" description="R3H" evidence="3">
    <location>
        <begin position="265"/>
        <end position="328"/>
    </location>
</feature>
<feature type="compositionally biased region" description="Low complexity" evidence="2">
    <location>
        <begin position="662"/>
        <end position="673"/>
    </location>
</feature>
<feature type="compositionally biased region" description="Basic and acidic residues" evidence="2">
    <location>
        <begin position="155"/>
        <end position="167"/>
    </location>
</feature>
<feature type="region of interest" description="Disordered" evidence="2">
    <location>
        <begin position="642"/>
        <end position="703"/>
    </location>
</feature>
<feature type="compositionally biased region" description="Pro residues" evidence="2">
    <location>
        <begin position="467"/>
        <end position="477"/>
    </location>
</feature>
<feature type="compositionally biased region" description="Basic and acidic residues" evidence="2">
    <location>
        <begin position="376"/>
        <end position="409"/>
    </location>
</feature>
<proteinExistence type="predicted"/>
<dbReference type="PROSITE" id="PS51673">
    <property type="entry name" value="SUZ"/>
    <property type="match status" value="1"/>
</dbReference>
<feature type="compositionally biased region" description="Polar residues" evidence="2">
    <location>
        <begin position="418"/>
        <end position="434"/>
    </location>
</feature>
<evidence type="ECO:0000313" key="5">
    <source>
        <dbReference type="EMBL" id="SPO06713.1"/>
    </source>
</evidence>
<dbReference type="InterPro" id="IPR024771">
    <property type="entry name" value="SUZ"/>
</dbReference>
<dbReference type="Proteomes" id="UP001187682">
    <property type="component" value="Unassembled WGS sequence"/>
</dbReference>
<feature type="compositionally biased region" description="Pro residues" evidence="2">
    <location>
        <begin position="724"/>
        <end position="733"/>
    </location>
</feature>
<dbReference type="PANTHER" id="PTHR15672:SF8">
    <property type="entry name" value="PROTEIN ENCORE"/>
    <property type="match status" value="1"/>
</dbReference>
<name>A0AAE8N7R4_9PEZI</name>
<feature type="compositionally biased region" description="Low complexity" evidence="2">
    <location>
        <begin position="734"/>
        <end position="743"/>
    </location>
</feature>
<evidence type="ECO:0000256" key="1">
    <source>
        <dbReference type="ARBA" id="ARBA00022553"/>
    </source>
</evidence>
<evidence type="ECO:0000313" key="6">
    <source>
        <dbReference type="Proteomes" id="UP001187682"/>
    </source>
</evidence>
<dbReference type="PROSITE" id="PS51061">
    <property type="entry name" value="R3H"/>
    <property type="match status" value="1"/>
</dbReference>
<feature type="region of interest" description="Disordered" evidence="2">
    <location>
        <begin position="716"/>
        <end position="781"/>
    </location>
</feature>
<dbReference type="CDD" id="cd02642">
    <property type="entry name" value="R3H_encore_like"/>
    <property type="match status" value="1"/>
</dbReference>
<accession>A0AAE8N7R4</accession>
<evidence type="ECO:0000259" key="3">
    <source>
        <dbReference type="PROSITE" id="PS51061"/>
    </source>
</evidence>
<dbReference type="Pfam" id="PF12752">
    <property type="entry name" value="SUZ"/>
    <property type="match status" value="1"/>
</dbReference>
<dbReference type="Pfam" id="PF01424">
    <property type="entry name" value="R3H"/>
    <property type="match status" value="1"/>
</dbReference>
<feature type="region of interest" description="Disordered" evidence="2">
    <location>
        <begin position="117"/>
        <end position="174"/>
    </location>
</feature>
<feature type="domain" description="SUZ" evidence="4">
    <location>
        <begin position="329"/>
        <end position="414"/>
    </location>
</feature>
<dbReference type="InterPro" id="IPR001374">
    <property type="entry name" value="R3H_dom"/>
</dbReference>
<feature type="compositionally biased region" description="Low complexity" evidence="2">
    <location>
        <begin position="491"/>
        <end position="505"/>
    </location>
</feature>
<dbReference type="Gene3D" id="3.30.1370.50">
    <property type="entry name" value="R3H-like domain"/>
    <property type="match status" value="1"/>
</dbReference>
<dbReference type="PANTHER" id="PTHR15672">
    <property type="entry name" value="CAMP-REGULATED PHOSPHOPROTEIN 21 RELATED R3H DOMAIN CONTAINING PROTEIN"/>
    <property type="match status" value="1"/>
</dbReference>
<keyword evidence="1" id="KW-0597">Phosphoprotein</keyword>
<feature type="region of interest" description="Disordered" evidence="2">
    <location>
        <begin position="1"/>
        <end position="64"/>
    </location>
</feature>
<sequence length="781" mass="83202">MATTQLSDIPKPSFAKVAASTSKDNSPVVSAGRIASSPTPPPVPAPVIANGANGMPPTGSMASKSAARIAVMRQPRPKEELVDGLVAGMRNTTIEPKTPSLVVNGSGSALAEKFSAISRESSSCDSHKADSTSDLGTKPPSLDGKSITSGTTFALDEKESLRPDDSASVKAAAAEDDDAFSIRDSLLASSRMGSDVAARRMLSEDSSDRRAPPYPAVAQAMTAEQDPAGAQPAASASISTDALNATYRKAPDDKLLEAMQSHKDRLFLLRLEKDVVSFIQDSKEPYMDLPPCNSFCRMLTHKLADYYHMTHSYEPSIGAVRIFRTPFCRVAPSLQSIVESTSAVNTPPPVVIPRKIMRREGSGDKTTSSPAPSKPVSEDGSEKDKAALAKEQMTREEREEAYNKARERIFGSSDKNGDSSQGNDNGVSRTSSVSTRDKSNVGRKGKNERRRRDSGTFESRTQYAVFYPPPQQSPWPGQPQYVPIATPQFNGQAPGQVQQPYPAQAAPVYGPPGPNYPTMVPGAGYPATYAVMQQYPPQPTQQRYPPAPGSSMGMYAPVPPGPIPQGSWQTPAFSPPPAPYPPHVAPPTTASNPGQTGLGPLGIPYQYGQLPVNVNPNDPKSQHPIPGSYNRHAFNPMTQSFVPNTGASPMQGQALPYPPPGSHHSSPQVGSPHLAYAPGFQPTVTGPPPLPQQPYGGGYAMARQGSNNSMMAFQHAPQHMQHPAPIPQVPHQPIPQHMQPSHPAQISNNMAPHQGSSVPGQSFSHLPPHYGNPASLPQKPT</sequence>
<dbReference type="InterPro" id="IPR036867">
    <property type="entry name" value="R3H_dom_sf"/>
</dbReference>
<keyword evidence="6" id="KW-1185">Reference proteome</keyword>
<dbReference type="AlphaFoldDB" id="A0AAE8N7R4"/>
<evidence type="ECO:0008006" key="7">
    <source>
        <dbReference type="Google" id="ProtNLM"/>
    </source>
</evidence>
<evidence type="ECO:0000256" key="2">
    <source>
        <dbReference type="SAM" id="MobiDB-lite"/>
    </source>
</evidence>
<gene>
    <name evidence="5" type="ORF">DNG_09407</name>
</gene>
<feature type="compositionally biased region" description="Polar residues" evidence="2">
    <location>
        <begin position="642"/>
        <end position="651"/>
    </location>
</feature>
<dbReference type="GO" id="GO:0006012">
    <property type="term" value="P:galactose metabolic process"/>
    <property type="evidence" value="ECO:0007669"/>
    <property type="project" value="TreeGrafter"/>
</dbReference>
<dbReference type="EMBL" id="ONZQ02000016">
    <property type="protein sequence ID" value="SPO06713.1"/>
    <property type="molecule type" value="Genomic_DNA"/>
</dbReference>
<evidence type="ECO:0000259" key="4">
    <source>
        <dbReference type="PROSITE" id="PS51673"/>
    </source>
</evidence>
<comment type="caution">
    <text evidence="5">The sequence shown here is derived from an EMBL/GenBank/DDBJ whole genome shotgun (WGS) entry which is preliminary data.</text>
</comment>
<dbReference type="GO" id="GO:0003676">
    <property type="term" value="F:nucleic acid binding"/>
    <property type="evidence" value="ECO:0007669"/>
    <property type="project" value="UniProtKB-UniRule"/>
</dbReference>
<reference evidence="5" key="1">
    <citation type="submission" date="2018-03" db="EMBL/GenBank/DDBJ databases">
        <authorList>
            <person name="Guldener U."/>
        </authorList>
    </citation>
    <scope>NUCLEOTIDE SEQUENCE</scope>
</reference>